<accession>A0A9N9A2B4</accession>
<comment type="caution">
    <text evidence="1">The sequence shown here is derived from an EMBL/GenBank/DDBJ whole genome shotgun (WGS) entry which is preliminary data.</text>
</comment>
<evidence type="ECO:0000313" key="1">
    <source>
        <dbReference type="EMBL" id="CAG8514538.1"/>
    </source>
</evidence>
<dbReference type="EMBL" id="CAJVPJ010000347">
    <property type="protein sequence ID" value="CAG8514538.1"/>
    <property type="molecule type" value="Genomic_DNA"/>
</dbReference>
<name>A0A9N9A2B4_9GLOM</name>
<dbReference type="AlphaFoldDB" id="A0A9N9A2B4"/>
<protein>
    <submittedName>
        <fullName evidence="1">7959_t:CDS:1</fullName>
    </submittedName>
</protein>
<dbReference type="Proteomes" id="UP000789572">
    <property type="component" value="Unassembled WGS sequence"/>
</dbReference>
<evidence type="ECO:0000313" key="2">
    <source>
        <dbReference type="Proteomes" id="UP000789572"/>
    </source>
</evidence>
<proteinExistence type="predicted"/>
<feature type="non-terminal residue" evidence="1">
    <location>
        <position position="1"/>
    </location>
</feature>
<sequence>MATFSPRPSGDGYRLCRPDQNAVLIMKLPRAHLIHNIELKGNSRDAKNIFAETIRQGMKHEGLGEEAVTDLINFLWKKKAIKQEFKETANSLKTFIRTNSEASIVLDERVSARQNTLEAEVDYNGPLPPPFVRHSSVIDPSSEETI</sequence>
<dbReference type="OrthoDB" id="10571660at2759"/>
<reference evidence="1" key="1">
    <citation type="submission" date="2021-06" db="EMBL/GenBank/DDBJ databases">
        <authorList>
            <person name="Kallberg Y."/>
            <person name="Tangrot J."/>
            <person name="Rosling A."/>
        </authorList>
    </citation>
    <scope>NUCLEOTIDE SEQUENCE</scope>
    <source>
        <strain evidence="1">IA702</strain>
    </source>
</reference>
<gene>
    <name evidence="1" type="ORF">POCULU_LOCUS3247</name>
</gene>
<keyword evidence="2" id="KW-1185">Reference proteome</keyword>
<organism evidence="1 2">
    <name type="scientific">Paraglomus occultum</name>
    <dbReference type="NCBI Taxonomy" id="144539"/>
    <lineage>
        <taxon>Eukaryota</taxon>
        <taxon>Fungi</taxon>
        <taxon>Fungi incertae sedis</taxon>
        <taxon>Mucoromycota</taxon>
        <taxon>Glomeromycotina</taxon>
        <taxon>Glomeromycetes</taxon>
        <taxon>Paraglomerales</taxon>
        <taxon>Paraglomeraceae</taxon>
        <taxon>Paraglomus</taxon>
    </lineage>
</organism>
<feature type="non-terminal residue" evidence="1">
    <location>
        <position position="146"/>
    </location>
</feature>